<dbReference type="RefSeq" id="WP_213161785.1">
    <property type="nucleotide sequence ID" value="NZ_CP058214.1"/>
</dbReference>
<dbReference type="InterPro" id="IPR000845">
    <property type="entry name" value="Nucleoside_phosphorylase_d"/>
</dbReference>
<dbReference type="SUPFAM" id="SSF53167">
    <property type="entry name" value="Purine and uridine phosphorylases"/>
    <property type="match status" value="1"/>
</dbReference>
<dbReference type="KEGG" id="kmn:HW532_17940"/>
<evidence type="ECO:0000313" key="3">
    <source>
        <dbReference type="Proteomes" id="UP000593594"/>
    </source>
</evidence>
<gene>
    <name evidence="2" type="ORF">HW532_17940</name>
</gene>
<dbReference type="Gene3D" id="3.40.50.1580">
    <property type="entry name" value="Nucleoside phosphorylase domain"/>
    <property type="match status" value="1"/>
</dbReference>
<dbReference type="InterPro" id="IPR017831">
    <property type="entry name" value="Hopanoid-assoc_phosphoryl_HpnG"/>
</dbReference>
<organism evidence="2 3">
    <name type="scientific">Kaustia mangrovi</name>
    <dbReference type="NCBI Taxonomy" id="2593653"/>
    <lineage>
        <taxon>Bacteria</taxon>
        <taxon>Pseudomonadati</taxon>
        <taxon>Pseudomonadota</taxon>
        <taxon>Alphaproteobacteria</taxon>
        <taxon>Hyphomicrobiales</taxon>
        <taxon>Parvibaculaceae</taxon>
        <taxon>Kaustia</taxon>
    </lineage>
</organism>
<reference evidence="2 3" key="1">
    <citation type="submission" date="2020-06" db="EMBL/GenBank/DDBJ databases">
        <title>Genome sequence of 2 isolates from Red Sea Mangroves.</title>
        <authorList>
            <person name="Sefrji F."/>
            <person name="Michoud G."/>
            <person name="Merlino G."/>
            <person name="Daffonchio D."/>
        </authorList>
    </citation>
    <scope>NUCLEOTIDE SEQUENCE [LARGE SCALE GENOMIC DNA]</scope>
    <source>
        <strain evidence="2 3">R1DC25</strain>
    </source>
</reference>
<proteinExistence type="predicted"/>
<dbReference type="InterPro" id="IPR035994">
    <property type="entry name" value="Nucleoside_phosphorylase_sf"/>
</dbReference>
<name>A0A7S8HDA3_9HYPH</name>
<dbReference type="PANTHER" id="PTHR46832:SF1">
    <property type="entry name" value="5'-METHYLTHIOADENOSINE_S-ADENOSYLHOMOCYSTEINE NUCLEOSIDASE"/>
    <property type="match status" value="1"/>
</dbReference>
<sequence>MSRIGIVTGLQMEACLVRPGRRVAGDRSLLVACDGPGPRRAYEAARRLVEAGADGLVSFGLAGGLDPELAPGTAILPVAILDEDGSRFDCAEDWRRDLTAQAPRDPALQCVDVLATLSEPVASVEAKAALRARTGASAADMESAAVARAAMEAGLPFLAIRAISDRAGDTIPRAALKGMRADGHAAALPVLVHLAAHPGELGALIRLARQTGRAKRALAALAHRLG</sequence>
<dbReference type="AlphaFoldDB" id="A0A7S8HDA3"/>
<keyword evidence="3" id="KW-1185">Reference proteome</keyword>
<feature type="domain" description="Nucleoside phosphorylase" evidence="1">
    <location>
        <begin position="28"/>
        <end position="170"/>
    </location>
</feature>
<dbReference type="GO" id="GO:0019284">
    <property type="term" value="P:L-methionine salvage from S-adenosylmethionine"/>
    <property type="evidence" value="ECO:0007669"/>
    <property type="project" value="TreeGrafter"/>
</dbReference>
<dbReference type="Pfam" id="PF01048">
    <property type="entry name" value="PNP_UDP_1"/>
    <property type="match status" value="1"/>
</dbReference>
<dbReference type="EMBL" id="CP058214">
    <property type="protein sequence ID" value="QPC44415.1"/>
    <property type="molecule type" value="Genomic_DNA"/>
</dbReference>
<dbReference type="GO" id="GO:0008930">
    <property type="term" value="F:methylthioadenosine nucleosidase activity"/>
    <property type="evidence" value="ECO:0007669"/>
    <property type="project" value="TreeGrafter"/>
</dbReference>
<protein>
    <submittedName>
        <fullName evidence="2">Purine phosphorylase</fullName>
    </submittedName>
</protein>
<accession>A0A7S8HDA3</accession>
<dbReference type="GO" id="GO:0008782">
    <property type="term" value="F:adenosylhomocysteine nucleosidase activity"/>
    <property type="evidence" value="ECO:0007669"/>
    <property type="project" value="TreeGrafter"/>
</dbReference>
<dbReference type="GO" id="GO:0005829">
    <property type="term" value="C:cytosol"/>
    <property type="evidence" value="ECO:0007669"/>
    <property type="project" value="TreeGrafter"/>
</dbReference>
<dbReference type="GO" id="GO:0009116">
    <property type="term" value="P:nucleoside metabolic process"/>
    <property type="evidence" value="ECO:0007669"/>
    <property type="project" value="InterPro"/>
</dbReference>
<evidence type="ECO:0000313" key="2">
    <source>
        <dbReference type="EMBL" id="QPC44415.1"/>
    </source>
</evidence>
<dbReference type="NCBIfam" id="TIGR03468">
    <property type="entry name" value="HpnG"/>
    <property type="match status" value="1"/>
</dbReference>
<dbReference type="PANTHER" id="PTHR46832">
    <property type="entry name" value="5'-METHYLTHIOADENOSINE/S-ADENOSYLHOMOCYSTEINE NUCLEOSIDASE"/>
    <property type="match status" value="1"/>
</dbReference>
<dbReference type="Proteomes" id="UP000593594">
    <property type="component" value="Chromosome"/>
</dbReference>
<evidence type="ECO:0000259" key="1">
    <source>
        <dbReference type="Pfam" id="PF01048"/>
    </source>
</evidence>